<gene>
    <name evidence="1" type="ORF">K3G42_014695</name>
</gene>
<comment type="caution">
    <text evidence="1">The sequence shown here is derived from an EMBL/GenBank/DDBJ whole genome shotgun (WGS) entry which is preliminary data.</text>
</comment>
<evidence type="ECO:0000313" key="2">
    <source>
        <dbReference type="Proteomes" id="UP000827872"/>
    </source>
</evidence>
<proteinExistence type="predicted"/>
<evidence type="ECO:0000313" key="1">
    <source>
        <dbReference type="EMBL" id="KAH7994732.1"/>
    </source>
</evidence>
<protein>
    <submittedName>
        <fullName evidence="1">Uncharacterized protein</fullName>
    </submittedName>
</protein>
<dbReference type="EMBL" id="CM037620">
    <property type="protein sequence ID" value="KAH7994732.1"/>
    <property type="molecule type" value="Genomic_DNA"/>
</dbReference>
<sequence length="128" mass="14307">MRLGLVKLSQFLLSLPGGTDAVTLPNEDGSTPLDLALQNGHASLVEIIKAQVSHPFEISQVELGENAVLQFVHSSRSLMLTFNRTANHSLESDIQIFRRYLWDRAFLHKVKGPVLGNIFKIGWKTQKL</sequence>
<keyword evidence="2" id="KW-1185">Reference proteome</keyword>
<reference evidence="1" key="1">
    <citation type="submission" date="2021-08" db="EMBL/GenBank/DDBJ databases">
        <title>The first chromosome-level gecko genome reveals the dynamic sex chromosomes of Neotropical dwarf geckos (Sphaerodactylidae: Sphaerodactylus).</title>
        <authorList>
            <person name="Pinto B.J."/>
            <person name="Keating S.E."/>
            <person name="Gamble T."/>
        </authorList>
    </citation>
    <scope>NUCLEOTIDE SEQUENCE</scope>
    <source>
        <strain evidence="1">TG3544</strain>
    </source>
</reference>
<dbReference type="Proteomes" id="UP000827872">
    <property type="component" value="Linkage Group LG07"/>
</dbReference>
<accession>A0ACB8EQ38</accession>
<organism evidence="1 2">
    <name type="scientific">Sphaerodactylus townsendi</name>
    <dbReference type="NCBI Taxonomy" id="933632"/>
    <lineage>
        <taxon>Eukaryota</taxon>
        <taxon>Metazoa</taxon>
        <taxon>Chordata</taxon>
        <taxon>Craniata</taxon>
        <taxon>Vertebrata</taxon>
        <taxon>Euteleostomi</taxon>
        <taxon>Lepidosauria</taxon>
        <taxon>Squamata</taxon>
        <taxon>Bifurcata</taxon>
        <taxon>Gekkota</taxon>
        <taxon>Sphaerodactylidae</taxon>
        <taxon>Sphaerodactylus</taxon>
    </lineage>
</organism>
<name>A0ACB8EQ38_9SAUR</name>